<proteinExistence type="predicted"/>
<protein>
    <submittedName>
        <fullName evidence="1">DUF4864 domain-containing protein</fullName>
    </submittedName>
</protein>
<dbReference type="AlphaFoldDB" id="A0ABD5S5C3"/>
<keyword evidence="2" id="KW-1185">Reference proteome</keyword>
<evidence type="ECO:0000313" key="1">
    <source>
        <dbReference type="EMBL" id="MFC6726716.1"/>
    </source>
</evidence>
<evidence type="ECO:0000313" key="2">
    <source>
        <dbReference type="Proteomes" id="UP001596328"/>
    </source>
</evidence>
<dbReference type="Pfam" id="PF16156">
    <property type="entry name" value="DUF4864"/>
    <property type="match status" value="1"/>
</dbReference>
<organism evidence="1 2">
    <name type="scientific">Halobium palmae</name>
    <dbReference type="NCBI Taxonomy" id="1776492"/>
    <lineage>
        <taxon>Archaea</taxon>
        <taxon>Methanobacteriati</taxon>
        <taxon>Methanobacteriota</taxon>
        <taxon>Stenosarchaea group</taxon>
        <taxon>Halobacteria</taxon>
        <taxon>Halobacteriales</taxon>
        <taxon>Haloferacaceae</taxon>
        <taxon>Halobium</taxon>
    </lineage>
</organism>
<comment type="caution">
    <text evidence="1">The sequence shown here is derived from an EMBL/GenBank/DDBJ whole genome shotgun (WGS) entry which is preliminary data.</text>
</comment>
<dbReference type="PANTHER" id="PTHR35716">
    <property type="entry name" value="OS05G0574700 PROTEIN-RELATED"/>
    <property type="match status" value="1"/>
</dbReference>
<dbReference type="Proteomes" id="UP001596328">
    <property type="component" value="Unassembled WGS sequence"/>
</dbReference>
<sequence length="118" mass="13044">MTDHSETAGALCPDPSLSPADVVRISLDALRANDAPYADHGVETVYSFASPDVRRATGSLPRFSDFVHRRYRPLFDVAHVGTTPVERSDRRAIQEVTVVDGDGRETVYEFRLARQRGG</sequence>
<accession>A0ABD5S5C3</accession>
<dbReference type="InterPro" id="IPR032347">
    <property type="entry name" value="DUF4864"/>
</dbReference>
<reference evidence="1 2" key="1">
    <citation type="journal article" date="2019" name="Int. J. Syst. Evol. Microbiol.">
        <title>The Global Catalogue of Microorganisms (GCM) 10K type strain sequencing project: providing services to taxonomists for standard genome sequencing and annotation.</title>
        <authorList>
            <consortium name="The Broad Institute Genomics Platform"/>
            <consortium name="The Broad Institute Genome Sequencing Center for Infectious Disease"/>
            <person name="Wu L."/>
            <person name="Ma J."/>
        </authorList>
    </citation>
    <scope>NUCLEOTIDE SEQUENCE [LARGE SCALE GENOMIC DNA]</scope>
    <source>
        <strain evidence="1 2">NBRC 111368</strain>
    </source>
</reference>
<feature type="non-terminal residue" evidence="1">
    <location>
        <position position="118"/>
    </location>
</feature>
<dbReference type="EMBL" id="JBHSWU010001335">
    <property type="protein sequence ID" value="MFC6726716.1"/>
    <property type="molecule type" value="Genomic_DNA"/>
</dbReference>
<name>A0ABD5S5C3_9EURY</name>
<gene>
    <name evidence="1" type="ORF">ACFQE1_20555</name>
</gene>